<organism evidence="2 3">
    <name type="scientific">Arthrobacter livingstonensis</name>
    <dbReference type="NCBI Taxonomy" id="670078"/>
    <lineage>
        <taxon>Bacteria</taxon>
        <taxon>Bacillati</taxon>
        <taxon>Actinomycetota</taxon>
        <taxon>Actinomycetes</taxon>
        <taxon>Micrococcales</taxon>
        <taxon>Micrococcaceae</taxon>
        <taxon>Arthrobacter</taxon>
    </lineage>
</organism>
<accession>A0A2V5LS25</accession>
<dbReference type="SUPFAM" id="SSF52540">
    <property type="entry name" value="P-loop containing nucleoside triphosphate hydrolases"/>
    <property type="match status" value="1"/>
</dbReference>
<dbReference type="AlphaFoldDB" id="A0A2V5LS25"/>
<name>A0A2V5LS25_9MICC</name>
<comment type="caution">
    <text evidence="2">The sequence shown here is derived from an EMBL/GenBank/DDBJ whole genome shotgun (WGS) entry which is preliminary data.</text>
</comment>
<reference evidence="2 3" key="1">
    <citation type="submission" date="2018-05" db="EMBL/GenBank/DDBJ databases">
        <title>Genetic diversity of glacier-inhabiting Cryobacterium bacteria in China and description of Cryobacterium mengkeensis sp. nov. and Arthrobacter glacialis sp. nov.</title>
        <authorList>
            <person name="Liu Q."/>
            <person name="Xin Y.-H."/>
        </authorList>
    </citation>
    <scope>NUCLEOTIDE SEQUENCE [LARGE SCALE GENOMIC DNA]</scope>
    <source>
        <strain evidence="2 3">LI2</strain>
    </source>
</reference>
<keyword evidence="3" id="KW-1185">Reference proteome</keyword>
<evidence type="ECO:0000313" key="3">
    <source>
        <dbReference type="Proteomes" id="UP000247832"/>
    </source>
</evidence>
<dbReference type="InterPro" id="IPR018760">
    <property type="entry name" value="DUF2326"/>
</dbReference>
<proteinExistence type="predicted"/>
<dbReference type="OrthoDB" id="5140926at2"/>
<dbReference type="Gene3D" id="3.40.50.300">
    <property type="entry name" value="P-loop containing nucleotide triphosphate hydrolases"/>
    <property type="match status" value="1"/>
</dbReference>
<evidence type="ECO:0000259" key="1">
    <source>
        <dbReference type="Pfam" id="PF10088"/>
    </source>
</evidence>
<dbReference type="Proteomes" id="UP000247832">
    <property type="component" value="Unassembled WGS sequence"/>
</dbReference>
<dbReference type="InterPro" id="IPR027417">
    <property type="entry name" value="P-loop_NTPase"/>
</dbReference>
<feature type="domain" description="DUF2326" evidence="1">
    <location>
        <begin position="478"/>
        <end position="567"/>
    </location>
</feature>
<dbReference type="Pfam" id="PF10088">
    <property type="entry name" value="DUF2326"/>
    <property type="match status" value="1"/>
</dbReference>
<evidence type="ECO:0000313" key="2">
    <source>
        <dbReference type="EMBL" id="PYI65757.1"/>
    </source>
</evidence>
<gene>
    <name evidence="2" type="ORF">CVV68_17085</name>
</gene>
<dbReference type="EMBL" id="QJVD01000021">
    <property type="protein sequence ID" value="PYI65757.1"/>
    <property type="molecule type" value="Genomic_DNA"/>
</dbReference>
<sequence>MVKSMYLKNLRIINTKTMVTLRSVTFNQGANFVVDSETSSRHNKVGKTTFLRLIDIAMGANDRSMLYKDKETNTTNNGLKGIITDQKLCVETVITSAPLHLSRSPHETTLRVDLFPGGQYYINGGSIPQKEYQSFLNNLIFSNSTNVPTFRQLIGAFVRVSLAGDNSALLRYLNSFTRKAEYRSVYSFLLRLEDPELSMKISKLSSDFEKNKEAKSRYVKIIDSQDEEALAQILVALEQKRKDLDFQIADLVDPEEFKANREVFNEVRDSYSRTSDRAARLSYEIDRAIESLRDARIELSERTDLDIVREFFDEMSSLIPTVSHNFEELILFNEKLSQNKIAFLEESIAVLVGELELVNESLVELEASSGDYFAVVASGEVDSYVDKLESLNSVNVRIGSVKESIETLEEFDNRGLTLSEEMEELRSLIREEGALPELQISKFNEIFTAIAQEINGESPILLYSSDVNKFPVGFADIDGSSTGTRKSLMAAYDFAYQLFARAEQIAAPRFVVHDIVENIEGDDFGTIVQLSNDRSIQYVVAVLQEKLDSSGIPKEVQENGTIISLSSKNLLFPGGK</sequence>
<protein>
    <submittedName>
        <fullName evidence="2">DUF2326 domain-containing protein</fullName>
    </submittedName>
</protein>